<proteinExistence type="predicted"/>
<dbReference type="RefSeq" id="WP_423837120.1">
    <property type="nucleotide sequence ID" value="NZ_DPOP01000072.1"/>
</dbReference>
<dbReference type="Gene3D" id="1.10.3810.10">
    <property type="entry name" value="Biosynthetic peptidoglycan transglycosylase-like"/>
    <property type="match status" value="1"/>
</dbReference>
<evidence type="ECO:0000313" key="13">
    <source>
        <dbReference type="Proteomes" id="UP000264179"/>
    </source>
</evidence>
<keyword evidence="4" id="KW-0812">Transmembrane</keyword>
<comment type="subcellular location">
    <subcellularLocation>
        <location evidence="1">Membrane</location>
    </subcellularLocation>
</comment>
<dbReference type="PANTHER" id="PTHR32282">
    <property type="entry name" value="BINDING PROTEIN TRANSPEPTIDASE, PUTATIVE-RELATED"/>
    <property type="match status" value="1"/>
</dbReference>
<keyword evidence="9" id="KW-0961">Cell wall biogenesis/degradation</keyword>
<dbReference type="AlphaFoldDB" id="A0A3D5N922"/>
<dbReference type="GO" id="GO:0009252">
    <property type="term" value="P:peptidoglycan biosynthetic process"/>
    <property type="evidence" value="ECO:0007669"/>
    <property type="project" value="UniProtKB-KW"/>
</dbReference>
<evidence type="ECO:0000256" key="7">
    <source>
        <dbReference type="ARBA" id="ARBA00022989"/>
    </source>
</evidence>
<sequence>MRILMIIFGFLFLMAVAGGAGVMAIFWHFGQDLPDYTQLEDYEPQVMTRVHAADGALIAEYAREKRVFVPITAIPHKVTDAFVAAEDKNFWSHPGIDFASVLRAAVTNVVNLGTGRRPVGASTITQQVAKNFLLTNEVSYERKIKEAILSFRIERAFSKQHILELYLNEIYLGSGSYGVAAAALRYFDKSLDEVNVEEAAYLAALPKAPSNYHPVRNHDEAKARRNWVIGRMLEEKYITEAEAQAAWAAPLIGKTRESVDTYQADFFAEEVR</sequence>
<evidence type="ECO:0000256" key="3">
    <source>
        <dbReference type="ARBA" id="ARBA00022679"/>
    </source>
</evidence>
<evidence type="ECO:0000256" key="4">
    <source>
        <dbReference type="ARBA" id="ARBA00022692"/>
    </source>
</evidence>
<name>A0A3D5N922_9PROT</name>
<dbReference type="GO" id="GO:0008658">
    <property type="term" value="F:penicillin binding"/>
    <property type="evidence" value="ECO:0007669"/>
    <property type="project" value="UniProtKB-ARBA"/>
</dbReference>
<dbReference type="InterPro" id="IPR001264">
    <property type="entry name" value="Glyco_trans_51"/>
</dbReference>
<dbReference type="GO" id="GO:0008955">
    <property type="term" value="F:peptidoglycan glycosyltransferase activity"/>
    <property type="evidence" value="ECO:0007669"/>
    <property type="project" value="TreeGrafter"/>
</dbReference>
<keyword evidence="5" id="KW-0133">Cell shape</keyword>
<keyword evidence="8" id="KW-0472">Membrane</keyword>
<dbReference type="GO" id="GO:0071555">
    <property type="term" value="P:cell wall organization"/>
    <property type="evidence" value="ECO:0007669"/>
    <property type="project" value="UniProtKB-KW"/>
</dbReference>
<evidence type="ECO:0000256" key="1">
    <source>
        <dbReference type="ARBA" id="ARBA00004370"/>
    </source>
</evidence>
<dbReference type="EMBL" id="DPOP01000072">
    <property type="protein sequence ID" value="HCW67132.1"/>
    <property type="molecule type" value="Genomic_DNA"/>
</dbReference>
<dbReference type="GO" id="GO:0030288">
    <property type="term" value="C:outer membrane-bounded periplasmic space"/>
    <property type="evidence" value="ECO:0007669"/>
    <property type="project" value="TreeGrafter"/>
</dbReference>
<dbReference type="InterPro" id="IPR036950">
    <property type="entry name" value="PBP_transglycosylase"/>
</dbReference>
<keyword evidence="3" id="KW-0808">Transferase</keyword>
<dbReference type="PANTHER" id="PTHR32282:SF27">
    <property type="entry name" value="PENICILLIN-BINDING PROTEIN 1A"/>
    <property type="match status" value="1"/>
</dbReference>
<dbReference type="GO" id="GO:0016020">
    <property type="term" value="C:membrane"/>
    <property type="evidence" value="ECO:0007669"/>
    <property type="project" value="UniProtKB-SubCell"/>
</dbReference>
<gene>
    <name evidence="12" type="ORF">DHR80_07950</name>
</gene>
<keyword evidence="7" id="KW-1133">Transmembrane helix</keyword>
<feature type="non-terminal residue" evidence="12">
    <location>
        <position position="272"/>
    </location>
</feature>
<feature type="domain" description="Glycosyl transferase family 51" evidence="11">
    <location>
        <begin position="55"/>
        <end position="232"/>
    </location>
</feature>
<dbReference type="InterPro" id="IPR023346">
    <property type="entry name" value="Lysozyme-like_dom_sf"/>
</dbReference>
<dbReference type="GO" id="GO:0008360">
    <property type="term" value="P:regulation of cell shape"/>
    <property type="evidence" value="ECO:0007669"/>
    <property type="project" value="UniProtKB-KW"/>
</dbReference>
<evidence type="ECO:0000256" key="2">
    <source>
        <dbReference type="ARBA" id="ARBA00004752"/>
    </source>
</evidence>
<dbReference type="FunFam" id="1.10.3810.10:FF:000003">
    <property type="entry name" value="Penicillin-binding protein 1a"/>
    <property type="match status" value="1"/>
</dbReference>
<comment type="caution">
    <text evidence="12">The sequence shown here is derived from an EMBL/GenBank/DDBJ whole genome shotgun (WGS) entry which is preliminary data.</text>
</comment>
<evidence type="ECO:0000256" key="9">
    <source>
        <dbReference type="ARBA" id="ARBA00023316"/>
    </source>
</evidence>
<dbReference type="Pfam" id="PF00912">
    <property type="entry name" value="Transgly"/>
    <property type="match status" value="1"/>
</dbReference>
<organism evidence="12 13">
    <name type="scientific">Thalassospira lucentensis</name>
    <dbReference type="NCBI Taxonomy" id="168935"/>
    <lineage>
        <taxon>Bacteria</taxon>
        <taxon>Pseudomonadati</taxon>
        <taxon>Pseudomonadota</taxon>
        <taxon>Alphaproteobacteria</taxon>
        <taxon>Rhodospirillales</taxon>
        <taxon>Thalassospiraceae</taxon>
        <taxon>Thalassospira</taxon>
    </lineage>
</organism>
<comment type="pathway">
    <text evidence="10">Glycan biosynthesis.</text>
</comment>
<evidence type="ECO:0000256" key="5">
    <source>
        <dbReference type="ARBA" id="ARBA00022960"/>
    </source>
</evidence>
<evidence type="ECO:0000256" key="6">
    <source>
        <dbReference type="ARBA" id="ARBA00022984"/>
    </source>
</evidence>
<reference evidence="12 13" key="1">
    <citation type="journal article" date="2018" name="Nat. Biotechnol.">
        <title>A standardized bacterial taxonomy based on genome phylogeny substantially revises the tree of life.</title>
        <authorList>
            <person name="Parks D.H."/>
            <person name="Chuvochina M."/>
            <person name="Waite D.W."/>
            <person name="Rinke C."/>
            <person name="Skarshewski A."/>
            <person name="Chaumeil P.A."/>
            <person name="Hugenholtz P."/>
        </authorList>
    </citation>
    <scope>NUCLEOTIDE SEQUENCE [LARGE SCALE GENOMIC DNA]</scope>
    <source>
        <strain evidence="12">UBA9881</strain>
    </source>
</reference>
<keyword evidence="6" id="KW-0573">Peptidoglycan synthesis</keyword>
<comment type="pathway">
    <text evidence="2">Cell wall biogenesis; peptidoglycan biosynthesis.</text>
</comment>
<evidence type="ECO:0000259" key="11">
    <source>
        <dbReference type="Pfam" id="PF00912"/>
    </source>
</evidence>
<evidence type="ECO:0000256" key="10">
    <source>
        <dbReference type="ARBA" id="ARBA00060592"/>
    </source>
</evidence>
<protein>
    <submittedName>
        <fullName evidence="12">Penicillin-binding protein</fullName>
    </submittedName>
</protein>
<dbReference type="InterPro" id="IPR050396">
    <property type="entry name" value="Glycosyltr_51/Transpeptidase"/>
</dbReference>
<evidence type="ECO:0000313" key="12">
    <source>
        <dbReference type="EMBL" id="HCW67132.1"/>
    </source>
</evidence>
<dbReference type="SUPFAM" id="SSF53955">
    <property type="entry name" value="Lysozyme-like"/>
    <property type="match status" value="1"/>
</dbReference>
<evidence type="ECO:0000256" key="8">
    <source>
        <dbReference type="ARBA" id="ARBA00023136"/>
    </source>
</evidence>
<accession>A0A3D5N922</accession>
<dbReference type="Proteomes" id="UP000264179">
    <property type="component" value="Unassembled WGS sequence"/>
</dbReference>